<reference evidence="1" key="2">
    <citation type="journal article" date="2015" name="Fish Shellfish Immunol.">
        <title>Early steps in the European eel (Anguilla anguilla)-Vibrio vulnificus interaction in the gills: Role of the RtxA13 toxin.</title>
        <authorList>
            <person name="Callol A."/>
            <person name="Pajuelo D."/>
            <person name="Ebbesson L."/>
            <person name="Teles M."/>
            <person name="MacKenzie S."/>
            <person name="Amaro C."/>
        </authorList>
    </citation>
    <scope>NUCLEOTIDE SEQUENCE</scope>
</reference>
<protein>
    <submittedName>
        <fullName evidence="1">Uncharacterized protein</fullName>
    </submittedName>
</protein>
<accession>A0A0E9URC2</accession>
<dbReference type="EMBL" id="GBXM01040291">
    <property type="protein sequence ID" value="JAH68286.1"/>
    <property type="molecule type" value="Transcribed_RNA"/>
</dbReference>
<dbReference type="AlphaFoldDB" id="A0A0E9URC2"/>
<name>A0A0E9URC2_ANGAN</name>
<reference evidence="1" key="1">
    <citation type="submission" date="2014-11" db="EMBL/GenBank/DDBJ databases">
        <authorList>
            <person name="Amaro Gonzalez C."/>
        </authorList>
    </citation>
    <scope>NUCLEOTIDE SEQUENCE</scope>
</reference>
<organism evidence="1">
    <name type="scientific">Anguilla anguilla</name>
    <name type="common">European freshwater eel</name>
    <name type="synonym">Muraena anguilla</name>
    <dbReference type="NCBI Taxonomy" id="7936"/>
    <lineage>
        <taxon>Eukaryota</taxon>
        <taxon>Metazoa</taxon>
        <taxon>Chordata</taxon>
        <taxon>Craniata</taxon>
        <taxon>Vertebrata</taxon>
        <taxon>Euteleostomi</taxon>
        <taxon>Actinopterygii</taxon>
        <taxon>Neopterygii</taxon>
        <taxon>Teleostei</taxon>
        <taxon>Anguilliformes</taxon>
        <taxon>Anguillidae</taxon>
        <taxon>Anguilla</taxon>
    </lineage>
</organism>
<proteinExistence type="predicted"/>
<sequence length="40" mass="4603">MKVHGSGSPLIWTRGIEECSPFYERTQSIHSNRKRAKSPM</sequence>
<evidence type="ECO:0000313" key="1">
    <source>
        <dbReference type="EMBL" id="JAH68286.1"/>
    </source>
</evidence>